<reference evidence="4 5" key="1">
    <citation type="submission" date="2016-05" db="EMBL/GenBank/DDBJ databases">
        <authorList>
            <person name="Sharaf H."/>
        </authorList>
    </citation>
    <scope>NUCLEOTIDE SEQUENCE [LARGE SCALE GENOMIC DNA]</scope>
    <source>
        <strain evidence="4 5">H</strain>
    </source>
</reference>
<name>A0A1A7VQA5_PLAKH</name>
<accession>A0A1A7VQA5</accession>
<reference evidence="2" key="2">
    <citation type="submission" date="2016-05" db="EMBL/GenBank/DDBJ databases">
        <authorList>
            <person name="Lavstsen T."/>
            <person name="Jespersen J.S."/>
        </authorList>
    </citation>
    <scope>NUCLEOTIDE SEQUENCE [LARGE SCALE GENOMIC DNA]</scope>
</reference>
<dbReference type="Proteomes" id="UP000182128">
    <property type="component" value="Unassembled WGS sequence"/>
</dbReference>
<dbReference type="Gene3D" id="3.30.110.10">
    <property type="entry name" value="Translation initiation factor 3 (IF-3), C-terminal domain"/>
    <property type="match status" value="1"/>
</dbReference>
<feature type="compositionally biased region" description="Polar residues" evidence="1">
    <location>
        <begin position="104"/>
        <end position="123"/>
    </location>
</feature>
<sequence length="407" mass="46804">MSVLLTYKKIILCPKKKLSAANQFSTYFYIPLTNTVTFLTGPFWANRKMGSLEEMAHYERKYTQYHAIANPIKLFFLKKYSQNWSSSIHRWKILESIGKNNPSYLTSSQGDNTNSNDTTQVRRNTSEKKMNVKTSNGESKLDEDYSGITPYGEAEKMPTDTESLLFERDPVAMHPWKKKRMNNPHYNIDPSAKTKKIQIYYNCEMTDMERKICKIKKFLRNGNPVDILLICEKQSDCYHKVNQKKEECVKKKINKTNEENTYECGITSICKDKSDFTNSALSLHLSEAKGSPQVNVRVNFLMRHLAKIANVEETFWHVQNGGTDKQVEDKLVEDKRTENMCGNPKWTVTIWHLTGKGHGGSASSPCTKMKIANQRHNEVTIHLQMERIAKGANSNPFHNSQFCGVEN</sequence>
<proteinExistence type="predicted"/>
<protein>
    <submittedName>
        <fullName evidence="2">Uncharacterized protein</fullName>
    </submittedName>
</protein>
<evidence type="ECO:0000256" key="1">
    <source>
        <dbReference type="SAM" id="MobiDB-lite"/>
    </source>
</evidence>
<organism evidence="2 4">
    <name type="scientific">Plasmodium knowlesi (strain H)</name>
    <dbReference type="NCBI Taxonomy" id="5851"/>
    <lineage>
        <taxon>Eukaryota</taxon>
        <taxon>Sar</taxon>
        <taxon>Alveolata</taxon>
        <taxon>Apicomplexa</taxon>
        <taxon>Aconoidasida</taxon>
        <taxon>Haemosporida</taxon>
        <taxon>Plasmodiidae</taxon>
        <taxon>Plasmodium</taxon>
        <taxon>Plasmodium (Plasmodium)</taxon>
    </lineage>
</organism>
<dbReference type="InterPro" id="IPR036788">
    <property type="entry name" value="T_IF-3_C_sf"/>
</dbReference>
<dbReference type="EMBL" id="CWHR02000008">
    <property type="protein sequence ID" value="SBO26027.1"/>
    <property type="molecule type" value="Genomic_DNA"/>
</dbReference>
<gene>
    <name evidence="2" type="ORF">PKNA1_C2_0619800</name>
    <name evidence="3" type="ORF">PKNA1_H1_0619800</name>
</gene>
<evidence type="ECO:0000313" key="3">
    <source>
        <dbReference type="EMBL" id="SBO26027.1"/>
    </source>
</evidence>
<dbReference type="SUPFAM" id="SSF55200">
    <property type="entry name" value="Translation initiation factor IF3, C-terminal domain"/>
    <property type="match status" value="1"/>
</dbReference>
<evidence type="ECO:0000313" key="5">
    <source>
        <dbReference type="Proteomes" id="UP000182142"/>
    </source>
</evidence>
<evidence type="ECO:0000313" key="4">
    <source>
        <dbReference type="Proteomes" id="UP000182128"/>
    </source>
</evidence>
<feature type="region of interest" description="Disordered" evidence="1">
    <location>
        <begin position="104"/>
        <end position="145"/>
    </location>
</feature>
<evidence type="ECO:0000313" key="2">
    <source>
        <dbReference type="EMBL" id="SBO24020.1"/>
    </source>
</evidence>
<dbReference type="EMBL" id="CWHQ02000009">
    <property type="protein sequence ID" value="SBO24020.1"/>
    <property type="molecule type" value="Genomic_DNA"/>
</dbReference>
<dbReference type="GO" id="GO:0006413">
    <property type="term" value="P:translational initiation"/>
    <property type="evidence" value="ECO:0007669"/>
    <property type="project" value="InterPro"/>
</dbReference>
<dbReference type="AlphaFoldDB" id="A0A1A7VQA5"/>
<dbReference type="Proteomes" id="UP000182142">
    <property type="component" value="Unassembled WGS sequence"/>
</dbReference>